<sequence>MDSWMADAFREKMAGLLGDVSSRPSDDTSRLIESTPTPTQNSDDVYQATNVAHGLAGVHQSFSEKRQSRTWNLEPQSTESSTPSRDADADNGMRKVQSARQSYSDRFKGYTMSLRKRVTSAPVQAPALGDLAGVGSQYDAANRSASALFSDATDSLVQGTAGVAQEHRQHLASPLYSHPVSSSISIKRSSTGSIQRDDSDFFSSDDRSEQDLLNRRFSSDTAAASVSVASSIFSYMRPPSTISTATSSWDPVLGVARTSSHHARSASLLRKYPYMSSSSSLNSGRDSSRPPREHDLEDYPLPIIPVQRSNTSTPPGSVSAWVACLQTSVSDQVTAAGWVAQQRRSKRHRMSEQFLEESSDVESEPALIHPGPDSNADKNIETASNAALSTIDEGCSDAGCSNHEGTSIRRPSSGDHGDRRYLNIPRPLNRDTISSQGTESMTNLPSVISEDPLDEASTPATFVTEPESDASDTDESMSDISDGTEESLSEAFADTPLDPALLFAAVTMKDHIASIVLARVFEWMRFCSNGQASGDNSPDSGGSPDTSFGSASGSSGSPSGGGGKKRGFDGGAYRSDRGNGDDQDKRRKTEAASTKASPTKLPLVSLACPFMKRYPDRTWAKCCQKPWSSVHRIKEHIYRNHELPIHCDRCFNNFKTEEELAQHLRQDERCTLAPRPTEMIGINAAVRKKLKSRKGIQNATEEKKWEHVFKILFPDARIIPDPHFDLHTLENGMSHETRAQYHDLFRREMPERINRQVTREVNNRAEFQSLLPHVRRGLSEVIHTAIWDAFDHVLPTYPAAQRAATEVPDENDKPETPVRTQHQPSLADSYPPPPPTNVAMSQVLSQETNHATQVQDLIPNWSTQEGTLTQNSQLYNPAQQPYQPMASESFDLNNAAWFSAAQPNGDGTQPEFNSFDDYLYDLSSIALLPVDGSQGAQGGPMSFNQAS</sequence>
<evidence type="ECO:0000313" key="2">
    <source>
        <dbReference type="Proteomes" id="UP001148629"/>
    </source>
</evidence>
<keyword evidence="2" id="KW-1185">Reference proteome</keyword>
<evidence type="ECO:0000313" key="1">
    <source>
        <dbReference type="EMBL" id="KAJ3544755.1"/>
    </source>
</evidence>
<dbReference type="EMBL" id="JANRMS010000181">
    <property type="protein sequence ID" value="KAJ3544755.1"/>
    <property type="molecule type" value="Genomic_DNA"/>
</dbReference>
<accession>A0ACC1SRB4</accession>
<dbReference type="Proteomes" id="UP001148629">
    <property type="component" value="Unassembled WGS sequence"/>
</dbReference>
<protein>
    <submittedName>
        <fullName evidence="1">Uncharacterized protein</fullName>
    </submittedName>
</protein>
<proteinExistence type="predicted"/>
<organism evidence="1 2">
    <name type="scientific">Fusarium decemcellulare</name>
    <dbReference type="NCBI Taxonomy" id="57161"/>
    <lineage>
        <taxon>Eukaryota</taxon>
        <taxon>Fungi</taxon>
        <taxon>Dikarya</taxon>
        <taxon>Ascomycota</taxon>
        <taxon>Pezizomycotina</taxon>
        <taxon>Sordariomycetes</taxon>
        <taxon>Hypocreomycetidae</taxon>
        <taxon>Hypocreales</taxon>
        <taxon>Nectriaceae</taxon>
        <taxon>Fusarium</taxon>
        <taxon>Fusarium decemcellulare species complex</taxon>
    </lineage>
</organism>
<comment type="caution">
    <text evidence="1">The sequence shown here is derived from an EMBL/GenBank/DDBJ whole genome shotgun (WGS) entry which is preliminary data.</text>
</comment>
<reference evidence="1" key="1">
    <citation type="submission" date="2022-08" db="EMBL/GenBank/DDBJ databases">
        <title>Genome Sequence of Fusarium decemcellulare.</title>
        <authorList>
            <person name="Buettner E."/>
        </authorList>
    </citation>
    <scope>NUCLEOTIDE SEQUENCE</scope>
    <source>
        <strain evidence="1">Babe19</strain>
    </source>
</reference>
<gene>
    <name evidence="1" type="ORF">NM208_g2893</name>
</gene>
<name>A0ACC1SRB4_9HYPO</name>